<sequence>MNHSKRVRGSAAARRRKLSAPLGAAFLLLAAVGLVAVVLFSVGSVRKILDPTAKYERYARFIGPVVMMDPVPFSRVENIEQNVVQQAALWAALTGENRESYTYDDTGMLLVPASDVDVAAVKLFGPSVQIVHRSFDDTDASYLFDPEIQSYRVPLVAKLAYSAEVVDLEKQGDNITLTVGYIAPGNIWSTDVQSDRGSAVIPEKYMYYDLTKWSEGYYISAVRDVENLPSRD</sequence>
<dbReference type="EMBL" id="JACRTB010000008">
    <property type="protein sequence ID" value="MBC8576061.1"/>
    <property type="molecule type" value="Genomic_DNA"/>
</dbReference>
<proteinExistence type="predicted"/>
<name>A0ABR7NI33_9FIRM</name>
<keyword evidence="1" id="KW-0812">Transmembrane</keyword>
<reference evidence="2 3" key="1">
    <citation type="submission" date="2020-08" db="EMBL/GenBank/DDBJ databases">
        <title>Genome public.</title>
        <authorList>
            <person name="Liu C."/>
            <person name="Sun Q."/>
        </authorList>
    </citation>
    <scope>NUCLEOTIDE SEQUENCE [LARGE SCALE GENOMIC DNA]</scope>
    <source>
        <strain evidence="2 3">BX1</strain>
    </source>
</reference>
<evidence type="ECO:0000313" key="3">
    <source>
        <dbReference type="Proteomes" id="UP000658131"/>
    </source>
</evidence>
<comment type="caution">
    <text evidence="2">The sequence shown here is derived from an EMBL/GenBank/DDBJ whole genome shotgun (WGS) entry which is preliminary data.</text>
</comment>
<evidence type="ECO:0000313" key="2">
    <source>
        <dbReference type="EMBL" id="MBC8576061.1"/>
    </source>
</evidence>
<feature type="transmembrane region" description="Helical" evidence="1">
    <location>
        <begin position="21"/>
        <end position="42"/>
    </location>
</feature>
<organism evidence="2 3">
    <name type="scientific">Yanshouia hominis</name>
    <dbReference type="NCBI Taxonomy" id="2763673"/>
    <lineage>
        <taxon>Bacteria</taxon>
        <taxon>Bacillati</taxon>
        <taxon>Bacillota</taxon>
        <taxon>Clostridia</taxon>
        <taxon>Eubacteriales</taxon>
        <taxon>Oscillospiraceae</taxon>
        <taxon>Yanshouia</taxon>
    </lineage>
</organism>
<keyword evidence="3" id="KW-1185">Reference proteome</keyword>
<gene>
    <name evidence="2" type="ORF">H8717_06525</name>
</gene>
<dbReference type="RefSeq" id="WP_262399614.1">
    <property type="nucleotide sequence ID" value="NZ_JACRTB010000008.1"/>
</dbReference>
<accession>A0ABR7NI33</accession>
<keyword evidence="1" id="KW-0472">Membrane</keyword>
<dbReference type="Proteomes" id="UP000658131">
    <property type="component" value="Unassembled WGS sequence"/>
</dbReference>
<protein>
    <submittedName>
        <fullName evidence="2">Uncharacterized protein</fullName>
    </submittedName>
</protein>
<keyword evidence="1" id="KW-1133">Transmembrane helix</keyword>
<evidence type="ECO:0000256" key="1">
    <source>
        <dbReference type="SAM" id="Phobius"/>
    </source>
</evidence>